<dbReference type="VEuPathDB" id="VectorBase:AMEM21_011875"/>
<dbReference type="Gene3D" id="3.90.1200.10">
    <property type="match status" value="1"/>
</dbReference>
<dbReference type="InterPro" id="IPR004119">
    <property type="entry name" value="EcKL"/>
</dbReference>
<evidence type="ECO:0000259" key="1">
    <source>
        <dbReference type="SMART" id="SM00587"/>
    </source>
</evidence>
<dbReference type="VEuPathDB" id="VectorBase:AMEM002057"/>
<dbReference type="VEuPathDB" id="VectorBase:AMEM21_010508"/>
<dbReference type="Pfam" id="PF02958">
    <property type="entry name" value="EcKL"/>
    <property type="match status" value="1"/>
</dbReference>
<proteinExistence type="predicted"/>
<dbReference type="Proteomes" id="UP000075903">
    <property type="component" value="Unassembled WGS sequence"/>
</dbReference>
<dbReference type="STRING" id="30066.A0A182UQV4"/>
<feature type="domain" description="CHK kinase-like" evidence="1">
    <location>
        <begin position="136"/>
        <end position="323"/>
    </location>
</feature>
<keyword evidence="3" id="KW-1185">Reference proteome</keyword>
<dbReference type="VEuPathDB" id="VectorBase:AMEM006640"/>
<reference evidence="2" key="1">
    <citation type="submission" date="2020-05" db="UniProtKB">
        <authorList>
            <consortium name="EnsemblMetazoa"/>
        </authorList>
    </citation>
    <scope>IDENTIFICATION</scope>
    <source>
        <strain evidence="2">MAF</strain>
    </source>
</reference>
<dbReference type="EnsemblMetazoa" id="AMEM002057-RA">
    <property type="protein sequence ID" value="AMEM002057-PA"/>
    <property type="gene ID" value="AMEM002057"/>
</dbReference>
<evidence type="ECO:0000313" key="2">
    <source>
        <dbReference type="EnsemblMetazoa" id="AMEM002057-PA"/>
    </source>
</evidence>
<dbReference type="InterPro" id="IPR011009">
    <property type="entry name" value="Kinase-like_dom_sf"/>
</dbReference>
<dbReference type="SUPFAM" id="SSF56112">
    <property type="entry name" value="Protein kinase-like (PK-like)"/>
    <property type="match status" value="1"/>
</dbReference>
<name>A0A182UQV4_ANOME</name>
<sequence>MQFNYDELSSPEWLNDDYFLHVLCELECDSNVRLIGACVLRPGTKAGDHFASVMYRTTLQYYCTANVKKTINLIMKIKPDTDGFKKDLLDGDDFFGKEIRMYTEVLPQMAALMRSIGEEYQYPKLVFASHEPHTIIILEDVSSQGWTMEGLIKSFSELEPTIDAIAKFHAASVVLQEKDPTFASQYQCTIAKILCSMRGMTDGCFRSFISFLSETVELQEFVAPVEHFHAKIDDILQAAYAPSETFANVLIHGDFHFKNLLHLQSGGKIVDTIFVDYQMCSWCSPVVDLYYLTYMIPEQSVKNAHRDEIIYRYYEKFASLLRRLNYRGRVPSLSELQVELLRKTELELYHYIVFSAFRHTDLSKVDSEAFFLGRTDNPALKMEEFKETMKTELRRFLYHGIIEN</sequence>
<dbReference type="PANTHER" id="PTHR11012:SF12">
    <property type="entry name" value="CHK KINASE-LIKE DOMAIN-CONTAINING PROTEIN-RELATED"/>
    <property type="match status" value="1"/>
</dbReference>
<dbReference type="AlphaFoldDB" id="A0A182UQV4"/>
<dbReference type="InterPro" id="IPR015897">
    <property type="entry name" value="CHK_kinase-like"/>
</dbReference>
<dbReference type="SMART" id="SM00587">
    <property type="entry name" value="CHK"/>
    <property type="match status" value="1"/>
</dbReference>
<protein>
    <recommendedName>
        <fullName evidence="1">CHK kinase-like domain-containing protein</fullName>
    </recommendedName>
</protein>
<dbReference type="PANTHER" id="PTHR11012">
    <property type="entry name" value="PROTEIN KINASE-LIKE DOMAIN-CONTAINING"/>
    <property type="match status" value="1"/>
</dbReference>
<organism evidence="2 3">
    <name type="scientific">Anopheles merus</name>
    <name type="common">Mosquito</name>
    <dbReference type="NCBI Taxonomy" id="30066"/>
    <lineage>
        <taxon>Eukaryota</taxon>
        <taxon>Metazoa</taxon>
        <taxon>Ecdysozoa</taxon>
        <taxon>Arthropoda</taxon>
        <taxon>Hexapoda</taxon>
        <taxon>Insecta</taxon>
        <taxon>Pterygota</taxon>
        <taxon>Neoptera</taxon>
        <taxon>Endopterygota</taxon>
        <taxon>Diptera</taxon>
        <taxon>Nematocera</taxon>
        <taxon>Culicoidea</taxon>
        <taxon>Culicidae</taxon>
        <taxon>Anophelinae</taxon>
        <taxon>Anopheles</taxon>
    </lineage>
</organism>
<evidence type="ECO:0000313" key="3">
    <source>
        <dbReference type="Proteomes" id="UP000075903"/>
    </source>
</evidence>
<accession>A0A182UQV4</accession>